<keyword evidence="2" id="KW-0560">Oxidoreductase</keyword>
<keyword evidence="3" id="KW-1185">Reference proteome</keyword>
<dbReference type="Proteomes" id="UP001595803">
    <property type="component" value="Unassembled WGS sequence"/>
</dbReference>
<dbReference type="EC" id="1.-.-.-" evidence="2"/>
<dbReference type="RefSeq" id="WP_322473551.1">
    <property type="nucleotide sequence ID" value="NZ_JBHRZG010000013.1"/>
</dbReference>
<dbReference type="InterPro" id="IPR011008">
    <property type="entry name" value="Dimeric_a/b-barrel"/>
</dbReference>
<reference evidence="3" key="1">
    <citation type="journal article" date="2019" name="Int. J. Syst. Evol. Microbiol.">
        <title>The Global Catalogue of Microorganisms (GCM) 10K type strain sequencing project: providing services to taxonomists for standard genome sequencing and annotation.</title>
        <authorList>
            <consortium name="The Broad Institute Genomics Platform"/>
            <consortium name="The Broad Institute Genome Sequencing Center for Infectious Disease"/>
            <person name="Wu L."/>
            <person name="Ma J."/>
        </authorList>
    </citation>
    <scope>NUCLEOTIDE SEQUENCE [LARGE SCALE GENOMIC DNA]</scope>
    <source>
        <strain evidence="3">CCTCC AB 2017081</strain>
    </source>
</reference>
<dbReference type="Gene3D" id="3.30.70.100">
    <property type="match status" value="1"/>
</dbReference>
<proteinExistence type="predicted"/>
<feature type="domain" description="NIPSNAP" evidence="1">
    <location>
        <begin position="3"/>
        <end position="102"/>
    </location>
</feature>
<dbReference type="SUPFAM" id="SSF54909">
    <property type="entry name" value="Dimeric alpha+beta barrel"/>
    <property type="match status" value="1"/>
</dbReference>
<dbReference type="GO" id="GO:0004497">
    <property type="term" value="F:monooxygenase activity"/>
    <property type="evidence" value="ECO:0007669"/>
    <property type="project" value="UniProtKB-KW"/>
</dbReference>
<keyword evidence="2" id="KW-0503">Monooxygenase</keyword>
<dbReference type="EMBL" id="JBHRZG010000013">
    <property type="protein sequence ID" value="MFC3833763.1"/>
    <property type="molecule type" value="Genomic_DNA"/>
</dbReference>
<evidence type="ECO:0000313" key="3">
    <source>
        <dbReference type="Proteomes" id="UP001595803"/>
    </source>
</evidence>
<organism evidence="2 3">
    <name type="scientific">Deinococcus rufus</name>
    <dbReference type="NCBI Taxonomy" id="2136097"/>
    <lineage>
        <taxon>Bacteria</taxon>
        <taxon>Thermotogati</taxon>
        <taxon>Deinococcota</taxon>
        <taxon>Deinococci</taxon>
        <taxon>Deinococcales</taxon>
        <taxon>Deinococcaceae</taxon>
        <taxon>Deinococcus</taxon>
    </lineage>
</organism>
<accession>A0ABV7Z9P5</accession>
<evidence type="ECO:0000313" key="2">
    <source>
        <dbReference type="EMBL" id="MFC3833763.1"/>
    </source>
</evidence>
<name>A0ABV7Z9P5_9DEIO</name>
<sequence length="104" mass="12214">MFYEFRRYTTRPGQRDTWVQVMQGEILPYQTAQGMTYVASFTDDTDPDTYCWIRRFDSEAQRQELYAAVYDTDTWRALLARHGHLLAAEPHVTRLVPTAHSPLL</sequence>
<dbReference type="InterPro" id="IPR012577">
    <property type="entry name" value="NIPSNAP"/>
</dbReference>
<protein>
    <submittedName>
        <fullName evidence="2">Quinol monooxygenase</fullName>
        <ecNumber evidence="2">1.-.-.-</ecNumber>
    </submittedName>
</protein>
<gene>
    <name evidence="2" type="ORF">ACFOSB_12925</name>
</gene>
<dbReference type="Pfam" id="PF07978">
    <property type="entry name" value="NIPSNAP"/>
    <property type="match status" value="1"/>
</dbReference>
<comment type="caution">
    <text evidence="2">The sequence shown here is derived from an EMBL/GenBank/DDBJ whole genome shotgun (WGS) entry which is preliminary data.</text>
</comment>
<evidence type="ECO:0000259" key="1">
    <source>
        <dbReference type="Pfam" id="PF07978"/>
    </source>
</evidence>